<evidence type="ECO:0000313" key="2">
    <source>
        <dbReference type="Proteomes" id="UP000230002"/>
    </source>
</evidence>
<name>A0A2G8SNF3_9APHY</name>
<comment type="caution">
    <text evidence="1">The sequence shown here is derived from an EMBL/GenBank/DDBJ whole genome shotgun (WGS) entry which is preliminary data.</text>
</comment>
<dbReference type="Proteomes" id="UP000230002">
    <property type="component" value="Unassembled WGS sequence"/>
</dbReference>
<organism evidence="1 2">
    <name type="scientific">Ganoderma sinense ZZ0214-1</name>
    <dbReference type="NCBI Taxonomy" id="1077348"/>
    <lineage>
        <taxon>Eukaryota</taxon>
        <taxon>Fungi</taxon>
        <taxon>Dikarya</taxon>
        <taxon>Basidiomycota</taxon>
        <taxon>Agaricomycotina</taxon>
        <taxon>Agaricomycetes</taxon>
        <taxon>Polyporales</taxon>
        <taxon>Polyporaceae</taxon>
        <taxon>Ganoderma</taxon>
    </lineage>
</organism>
<dbReference type="EMBL" id="AYKW01000003">
    <property type="protein sequence ID" value="PIL35292.1"/>
    <property type="molecule type" value="Genomic_DNA"/>
</dbReference>
<evidence type="ECO:0000313" key="1">
    <source>
        <dbReference type="EMBL" id="PIL35292.1"/>
    </source>
</evidence>
<gene>
    <name evidence="1" type="ORF">GSI_02017</name>
</gene>
<proteinExistence type="predicted"/>
<protein>
    <submittedName>
        <fullName evidence="1">Uncharacterized protein</fullName>
    </submittedName>
</protein>
<dbReference type="OrthoDB" id="2795237at2759"/>
<reference evidence="1 2" key="1">
    <citation type="journal article" date="2015" name="Sci. Rep.">
        <title>Chromosome-level genome map provides insights into diverse defense mechanisms in the medicinal fungus Ganoderma sinense.</title>
        <authorList>
            <person name="Zhu Y."/>
            <person name="Xu J."/>
            <person name="Sun C."/>
            <person name="Zhou S."/>
            <person name="Xu H."/>
            <person name="Nelson D.R."/>
            <person name="Qian J."/>
            <person name="Song J."/>
            <person name="Luo H."/>
            <person name="Xiang L."/>
            <person name="Li Y."/>
            <person name="Xu Z."/>
            <person name="Ji A."/>
            <person name="Wang L."/>
            <person name="Lu S."/>
            <person name="Hayward A."/>
            <person name="Sun W."/>
            <person name="Li X."/>
            <person name="Schwartz D.C."/>
            <person name="Wang Y."/>
            <person name="Chen S."/>
        </authorList>
    </citation>
    <scope>NUCLEOTIDE SEQUENCE [LARGE SCALE GENOMIC DNA]</scope>
    <source>
        <strain evidence="1 2">ZZ0214-1</strain>
    </source>
</reference>
<dbReference type="AlphaFoldDB" id="A0A2G8SNF3"/>
<sequence>MSFTQAPNVTQAPAVNQAPVTPGVLHIHRMETLQALIDLAAFNPSVGHSVRDLTIALPVNTGDTAYAIRRALRMTPNVEKLILTVSFPLPAYLLGGVTFPGLNKFSTNLPHSALPSFLHRYPSITHLSLRGVDCTTCPIRGVHFPHLIALQCSSRCFRTGIGHGHFVHADDRLALVPVSNEATRTIPTLRIEILALDFFPDKRDIVANVAGTAPNLRTLKLNEKPFPQHDNRVG</sequence>
<accession>A0A2G8SNF3</accession>
<keyword evidence="2" id="KW-1185">Reference proteome</keyword>